<dbReference type="InterPro" id="IPR029058">
    <property type="entry name" value="AB_hydrolase_fold"/>
</dbReference>
<dbReference type="SUPFAM" id="SSF53474">
    <property type="entry name" value="alpha/beta-Hydrolases"/>
    <property type="match status" value="1"/>
</dbReference>
<gene>
    <name evidence="3" type="ORF">SSPSH_000423</name>
</gene>
<dbReference type="MEROPS" id="S09.074"/>
<dbReference type="InterPro" id="IPR001375">
    <property type="entry name" value="Peptidase_S9_cat"/>
</dbReference>
<dbReference type="EMBL" id="AFNV02000003">
    <property type="protein sequence ID" value="ERJ20313.1"/>
    <property type="molecule type" value="Genomic_DNA"/>
</dbReference>
<evidence type="ECO:0000256" key="1">
    <source>
        <dbReference type="SAM" id="MobiDB-lite"/>
    </source>
</evidence>
<comment type="caution">
    <text evidence="3">The sequence shown here is derived from an EMBL/GenBank/DDBJ whole genome shotgun (WGS) entry which is preliminary data.</text>
</comment>
<feature type="domain" description="Peptidase S9 prolyl oligopeptidase catalytic" evidence="2">
    <location>
        <begin position="429"/>
        <end position="632"/>
    </location>
</feature>
<dbReference type="RefSeq" id="WP_006914416.1">
    <property type="nucleotide sequence ID" value="NZ_AFNV02000003.1"/>
</dbReference>
<reference evidence="3 4" key="2">
    <citation type="journal article" date="2013" name="PLoS ONE">
        <title>INDIGO - INtegrated Data Warehouse of MIcrobial GenOmes with Examples from the Red Sea Extremophiles.</title>
        <authorList>
            <person name="Alam I."/>
            <person name="Antunes A."/>
            <person name="Kamau A.A."/>
            <person name="Ba Alawi W."/>
            <person name="Kalkatawi M."/>
            <person name="Stingl U."/>
            <person name="Bajic V.B."/>
        </authorList>
    </citation>
    <scope>NUCLEOTIDE SEQUENCE [LARGE SCALE GENOMIC DNA]</scope>
    <source>
        <strain evidence="3 4">E1L3A</strain>
    </source>
</reference>
<dbReference type="eggNOG" id="COG1506">
    <property type="taxonomic scope" value="Bacteria"/>
</dbReference>
<proteinExistence type="predicted"/>
<dbReference type="PANTHER" id="PTHR43056">
    <property type="entry name" value="PEPTIDASE S9 PROLYL OLIGOPEPTIDASE"/>
    <property type="match status" value="1"/>
</dbReference>
<dbReference type="SUPFAM" id="SSF69322">
    <property type="entry name" value="Tricorn protease domain 2"/>
    <property type="match status" value="1"/>
</dbReference>
<evidence type="ECO:0000313" key="4">
    <source>
        <dbReference type="Proteomes" id="UP000006242"/>
    </source>
</evidence>
<protein>
    <submittedName>
        <fullName evidence="3">Peptidase S9 prolyl oligopeptidase protein</fullName>
    </submittedName>
</protein>
<feature type="region of interest" description="Disordered" evidence="1">
    <location>
        <begin position="1"/>
        <end position="21"/>
    </location>
</feature>
<dbReference type="GO" id="GO:0008236">
    <property type="term" value="F:serine-type peptidase activity"/>
    <property type="evidence" value="ECO:0007669"/>
    <property type="project" value="InterPro"/>
</dbReference>
<keyword evidence="4" id="KW-1185">Reference proteome</keyword>
<dbReference type="GO" id="GO:0006508">
    <property type="term" value="P:proteolysis"/>
    <property type="evidence" value="ECO:0007669"/>
    <property type="project" value="InterPro"/>
</dbReference>
<sequence length="654" mass="72111">MTSTSETDPREQRPYGSWPSDITADHVAAAGRKLSDVRIDTAAGRPTLCWIESRPDEAGRNTVMRLDDNGDAISLLDAPLSARSAVHEYGGGAFEVHAGIVWFVNAADQAIYRRNTDGKIEAVTSVEDDVRFADLQYDARHDRLFVVAETPLEGGEPKASIEIVAADGTRGVVAEGHDFYASLRLCADSERLVWLAWNHPDMPWDATELWQTEIDADGIPGTPQCLWAPTDVSLFGPRFDPTGRLHIVCDENEWWNLYREQETGTFEPLTRECAEFGVPQWVFGQSTYSFTDDGRLIAMATKDGTWRLGEVDQHSGEFMPWPLAWDFYEQLQAMGDEVVVVAADARTPKQLVAIDRDRTPRVLRATDGLPADTALATPEPMNWPTADGDTAHGLFYAPTSHVYRGLENERPPLILKCHGGPTGATSTALDARIQYWTSRGYALLDVNYRGSTGYGRTYRQKLTDAWGVADVADCEYGARYLTERGLVDGERVLISGSSAGGYTVLCVLTFTDVAAAGASYYGIGDLRRLMASTHKFESRYLHRLIGADDALLTERSPLAHAERLSCPVLFLQGLKDKVVPPDQAETMAEALRERGVPVAYVVFADERHGFRDAANIRTAIESERAFYTRVLGIEGVDDCTALAIDNFDGPARAD</sequence>
<evidence type="ECO:0000259" key="2">
    <source>
        <dbReference type="Pfam" id="PF00326"/>
    </source>
</evidence>
<reference evidence="3 4" key="1">
    <citation type="journal article" date="2011" name="J. Bacteriol.">
        <title>Genome sequence of Salinisphaera shabanensis, a gammaproteobacterium from the harsh, variable environment of the brine-seawater interface of the Shaban Deep in the Red Sea.</title>
        <authorList>
            <person name="Antunes A."/>
            <person name="Alam I."/>
            <person name="Bajic V.B."/>
            <person name="Stingl U."/>
        </authorList>
    </citation>
    <scope>NUCLEOTIDE SEQUENCE [LARGE SCALE GENOMIC DNA]</scope>
    <source>
        <strain evidence="3 4">E1L3A</strain>
    </source>
</reference>
<dbReference type="InterPro" id="IPR050585">
    <property type="entry name" value="Xaa-Pro_dipeptidyl-ppase/CocE"/>
</dbReference>
<dbReference type="Pfam" id="PF00326">
    <property type="entry name" value="Peptidase_S9"/>
    <property type="match status" value="1"/>
</dbReference>
<dbReference type="OrthoDB" id="4269629at2"/>
<dbReference type="PANTHER" id="PTHR43056:SF5">
    <property type="entry name" value="PEPTIDASE S9 PROLYL OLIGOPEPTIDASE CATALYTIC DOMAIN-CONTAINING PROTEIN"/>
    <property type="match status" value="1"/>
</dbReference>
<dbReference type="STRING" id="1033802.SSPSH_000423"/>
<organism evidence="3 4">
    <name type="scientific">Salinisphaera shabanensis E1L3A</name>
    <dbReference type="NCBI Taxonomy" id="1033802"/>
    <lineage>
        <taxon>Bacteria</taxon>
        <taxon>Pseudomonadati</taxon>
        <taxon>Pseudomonadota</taxon>
        <taxon>Gammaproteobacteria</taxon>
        <taxon>Salinisphaerales</taxon>
        <taxon>Salinisphaeraceae</taxon>
        <taxon>Salinisphaera</taxon>
    </lineage>
</organism>
<dbReference type="Proteomes" id="UP000006242">
    <property type="component" value="Unassembled WGS sequence"/>
</dbReference>
<dbReference type="Gene3D" id="3.40.50.1820">
    <property type="entry name" value="alpha/beta hydrolase"/>
    <property type="match status" value="1"/>
</dbReference>
<dbReference type="AlphaFoldDB" id="U2G277"/>
<evidence type="ECO:0000313" key="3">
    <source>
        <dbReference type="EMBL" id="ERJ20313.1"/>
    </source>
</evidence>
<accession>U2G277</accession>
<name>U2G277_9GAMM</name>